<accession>A0ACB7TU58</accession>
<evidence type="ECO:0000313" key="1">
    <source>
        <dbReference type="EMBL" id="KAH7652141.1"/>
    </source>
</evidence>
<proteinExistence type="predicted"/>
<keyword evidence="2" id="KW-1185">Reference proteome</keyword>
<sequence length="88" mass="9845">MIGYQLFLYKTSFLQSDVNQEAPAIIQSYYDKLLVGCLGGEGGDEHDVFWFWLEKGKPHECPVCFQYFLLEVIGAGGSPDGHGDGHHH</sequence>
<reference evidence="2" key="1">
    <citation type="journal article" date="2022" name="Nat. Commun.">
        <title>Chromosome evolution and the genetic basis of agronomically important traits in greater yam.</title>
        <authorList>
            <person name="Bredeson J.V."/>
            <person name="Lyons J.B."/>
            <person name="Oniyinde I.O."/>
            <person name="Okereke N.R."/>
            <person name="Kolade O."/>
            <person name="Nnabue I."/>
            <person name="Nwadili C.O."/>
            <person name="Hribova E."/>
            <person name="Parker M."/>
            <person name="Nwogha J."/>
            <person name="Shu S."/>
            <person name="Carlson J."/>
            <person name="Kariba R."/>
            <person name="Muthemba S."/>
            <person name="Knop K."/>
            <person name="Barton G.J."/>
            <person name="Sherwood A.V."/>
            <person name="Lopez-Montes A."/>
            <person name="Asiedu R."/>
            <person name="Jamnadass R."/>
            <person name="Muchugi A."/>
            <person name="Goodstein D."/>
            <person name="Egesi C.N."/>
            <person name="Featherston J."/>
            <person name="Asfaw A."/>
            <person name="Simpson G.G."/>
            <person name="Dolezel J."/>
            <person name="Hendre P.S."/>
            <person name="Van Deynze A."/>
            <person name="Kumar P.L."/>
            <person name="Obidiegwu J.E."/>
            <person name="Bhattacharjee R."/>
            <person name="Rokhsar D.S."/>
        </authorList>
    </citation>
    <scope>NUCLEOTIDE SEQUENCE [LARGE SCALE GENOMIC DNA]</scope>
    <source>
        <strain evidence="2">cv. TDa95/00328</strain>
    </source>
</reference>
<comment type="caution">
    <text evidence="1">The sequence shown here is derived from an EMBL/GenBank/DDBJ whole genome shotgun (WGS) entry which is preliminary data.</text>
</comment>
<name>A0ACB7TU58_DIOAL</name>
<protein>
    <submittedName>
        <fullName evidence="1">Cytochrome c oxidase subunit Vb protein</fullName>
    </submittedName>
</protein>
<organism evidence="1 2">
    <name type="scientific">Dioscorea alata</name>
    <name type="common">Purple yam</name>
    <dbReference type="NCBI Taxonomy" id="55571"/>
    <lineage>
        <taxon>Eukaryota</taxon>
        <taxon>Viridiplantae</taxon>
        <taxon>Streptophyta</taxon>
        <taxon>Embryophyta</taxon>
        <taxon>Tracheophyta</taxon>
        <taxon>Spermatophyta</taxon>
        <taxon>Magnoliopsida</taxon>
        <taxon>Liliopsida</taxon>
        <taxon>Dioscoreales</taxon>
        <taxon>Dioscoreaceae</taxon>
        <taxon>Dioscorea</taxon>
    </lineage>
</organism>
<dbReference type="Proteomes" id="UP000827976">
    <property type="component" value="Chromosome 20"/>
</dbReference>
<evidence type="ECO:0000313" key="2">
    <source>
        <dbReference type="Proteomes" id="UP000827976"/>
    </source>
</evidence>
<gene>
    <name evidence="1" type="ORF">IHE45_20G102400</name>
</gene>
<dbReference type="EMBL" id="CM037030">
    <property type="protein sequence ID" value="KAH7652141.1"/>
    <property type="molecule type" value="Genomic_DNA"/>
</dbReference>